<gene>
    <name evidence="1" type="ORF">HPB47_015537</name>
</gene>
<name>A0AC60QT93_IXOPE</name>
<evidence type="ECO:0000313" key="2">
    <source>
        <dbReference type="Proteomes" id="UP000805193"/>
    </source>
</evidence>
<keyword evidence="2" id="KW-1185">Reference proteome</keyword>
<accession>A0AC60QT93</accession>
<dbReference type="EMBL" id="JABSTQ010004168">
    <property type="protein sequence ID" value="KAG0442869.1"/>
    <property type="molecule type" value="Genomic_DNA"/>
</dbReference>
<protein>
    <submittedName>
        <fullName evidence="1">Uncharacterized protein</fullName>
    </submittedName>
</protein>
<organism evidence="1 2">
    <name type="scientific">Ixodes persulcatus</name>
    <name type="common">Taiga tick</name>
    <dbReference type="NCBI Taxonomy" id="34615"/>
    <lineage>
        <taxon>Eukaryota</taxon>
        <taxon>Metazoa</taxon>
        <taxon>Ecdysozoa</taxon>
        <taxon>Arthropoda</taxon>
        <taxon>Chelicerata</taxon>
        <taxon>Arachnida</taxon>
        <taxon>Acari</taxon>
        <taxon>Parasitiformes</taxon>
        <taxon>Ixodida</taxon>
        <taxon>Ixodoidea</taxon>
        <taxon>Ixodidae</taxon>
        <taxon>Ixodinae</taxon>
        <taxon>Ixodes</taxon>
    </lineage>
</organism>
<sequence>MNDRLGVADDAGIDVPHMRSVSLNLQTRNQGTHAQADYTIRLSFSSGQRGHQHQEQRSTSPGSSNPGGERDPGINTASLRWPAAARLPRRRLLASSETKASTMIVDNQMCVQVQGEDISPEEYHNEAGWTLAGERMSRLRQRTPASGKPDGPGGSQTSMKSKFNKNVRASVIKAARMPAMPLEESKIVVRPRGGLDIVKTGTTTVASAILAAAKIKSEESAADTICPNTQQNIMVVSTPNEDNAARYATIKEISIQGKPYEVSAYRTAPHDTVKGVIRGIPIDASADELDRNIVNERNPLAVGAKRIGSTTTVIVAFQGPKVPNFVRYGVTLLPCHLYRKQIDVCQQCGRVGHRKDVCPTPTIMTCLACGLVNPKQDHPCTPKCKLCGGEHPTGDRTCKAKYKIPYVVRKRQWERRQAERQLMSESNFPPLDKPPDARNSRTPSETRAPKSRDSSCGKRSLSRTRSPPRERVGWVDAVKGNNKRSAQKNTDAAKKDDLNEVREANETLRQENVALRKTVNNLTREIAEIRKLLLCNNESLQRPTPSTSKTEETTTNNQETDVAEPALKKRAVETTRKQKEHDRIDNPEAKFEARFTKLEELITANIAAVTAMKKTMETYQAENMNRFAFIEKTLQPIVSHPTFAPLFAQHSPNQETQYAPTQLWPPAQQQQQKKAVIQQHIAHAARKPDVILLQETLTDAPSLPGYRVHRGPPDGRGLCTLVRKGLTFQDRAHTHRNHPGQEEKGSIFLLNVYSNPSQRKQRFKTLLHRASTAAGRNTLLACGDFNAMNPAWGYNKYTAKGRDLYQDATELDFILITDPTHPTRIGNSVSRDTTPDLTFVKNDARGAITWRNTGADLGSDHTIVEISIPEHNDTSTRTHRWIDWDAFRDARNQKRDGDDEIEDIDLWTAEITKSVRDATKELETDAEIDKVDSRLAHLIEAKQSILNRWKKQRLNRRLRKKVAELNREIEDHCRALCVQQWNEICNAADGQMHSGKTWNLLRHLLDETKTKSHQRDRLAKLIHRAVSVHGADEVTRRIIDKYLPTTPTEQHAPYGGLPNAKLDRDIDIEEVRAALHDLNSRSAAGPDLVLEYVLLNRWQDYLEREGLYPATVIGFRRHLSTQDAMLQLKYQIIDDSGNARDNKAILGLDLQSAFDKGETLGDPLRAGDLQTQERELGSTGTPQGSVISPTLFNLKLADIDDVRHTIHADDITLWVTGGSDANIEGALQAVVDAIENQLEGTGLRCKTRQREYEKIRIVTKSGNVIPEVGKIRILGMVIEKHRRNGETVVRLTAKAANATRLLKRVTHVAYVPAYHRWLQHERNKINAIIRRAYKTALGLAAQNVSQRVRDVNGTCVCVRVERPGLTAENLGYDSFLTTTRRTQLQSTWRSHLLPWRREREKTDPYIRRGPGSLRTCGLSPASNNWLAAVGIGPCDIVLHLRVSVWTLL</sequence>
<reference evidence="1 2" key="1">
    <citation type="journal article" date="2020" name="Cell">
        <title>Large-Scale Comparative Analyses of Tick Genomes Elucidate Their Genetic Diversity and Vector Capacities.</title>
        <authorList>
            <consortium name="Tick Genome and Microbiome Consortium (TIGMIC)"/>
            <person name="Jia N."/>
            <person name="Wang J."/>
            <person name="Shi W."/>
            <person name="Du L."/>
            <person name="Sun Y."/>
            <person name="Zhan W."/>
            <person name="Jiang J.F."/>
            <person name="Wang Q."/>
            <person name="Zhang B."/>
            <person name="Ji P."/>
            <person name="Bell-Sakyi L."/>
            <person name="Cui X.M."/>
            <person name="Yuan T.T."/>
            <person name="Jiang B.G."/>
            <person name="Yang W.F."/>
            <person name="Lam T.T."/>
            <person name="Chang Q.C."/>
            <person name="Ding S.J."/>
            <person name="Wang X.J."/>
            <person name="Zhu J.G."/>
            <person name="Ruan X.D."/>
            <person name="Zhao L."/>
            <person name="Wei J.T."/>
            <person name="Ye R.Z."/>
            <person name="Que T.C."/>
            <person name="Du C.H."/>
            <person name="Zhou Y.H."/>
            <person name="Cheng J.X."/>
            <person name="Dai P.F."/>
            <person name="Guo W.B."/>
            <person name="Han X.H."/>
            <person name="Huang E.J."/>
            <person name="Li L.F."/>
            <person name="Wei W."/>
            <person name="Gao Y.C."/>
            <person name="Liu J.Z."/>
            <person name="Shao H.Z."/>
            <person name="Wang X."/>
            <person name="Wang C.C."/>
            <person name="Yang T.C."/>
            <person name="Huo Q.B."/>
            <person name="Li W."/>
            <person name="Chen H.Y."/>
            <person name="Chen S.E."/>
            <person name="Zhou L.G."/>
            <person name="Ni X.B."/>
            <person name="Tian J.H."/>
            <person name="Sheng Y."/>
            <person name="Liu T."/>
            <person name="Pan Y.S."/>
            <person name="Xia L.Y."/>
            <person name="Li J."/>
            <person name="Zhao F."/>
            <person name="Cao W.C."/>
        </authorList>
    </citation>
    <scope>NUCLEOTIDE SEQUENCE [LARGE SCALE GENOMIC DNA]</scope>
    <source>
        <strain evidence="1">Iper-2018</strain>
    </source>
</reference>
<evidence type="ECO:0000313" key="1">
    <source>
        <dbReference type="EMBL" id="KAG0442869.1"/>
    </source>
</evidence>
<comment type="caution">
    <text evidence="1">The sequence shown here is derived from an EMBL/GenBank/DDBJ whole genome shotgun (WGS) entry which is preliminary data.</text>
</comment>
<proteinExistence type="predicted"/>
<dbReference type="Proteomes" id="UP000805193">
    <property type="component" value="Unassembled WGS sequence"/>
</dbReference>